<evidence type="ECO:0000313" key="3">
    <source>
        <dbReference type="Proteomes" id="UP001229486"/>
    </source>
</evidence>
<keyword evidence="1" id="KW-1133">Transmembrane helix</keyword>
<dbReference type="NCBIfam" id="TIGR02532">
    <property type="entry name" value="IV_pilin_GFxxxE"/>
    <property type="match status" value="1"/>
</dbReference>
<accession>A0AB73I542</accession>
<dbReference type="SUPFAM" id="SSF54523">
    <property type="entry name" value="Pili subunits"/>
    <property type="match status" value="1"/>
</dbReference>
<dbReference type="Pfam" id="PF16732">
    <property type="entry name" value="ComP_DUS"/>
    <property type="match status" value="1"/>
</dbReference>
<reference evidence="2" key="1">
    <citation type="submission" date="2023-07" db="EMBL/GenBank/DDBJ databases">
        <title>Sorghum-associated microbial communities from plants grown in Nebraska, USA.</title>
        <authorList>
            <person name="Schachtman D."/>
        </authorList>
    </citation>
    <scope>NUCLEOTIDE SEQUENCE</scope>
    <source>
        <strain evidence="2">DS1061</strain>
    </source>
</reference>
<dbReference type="RefSeq" id="WP_392392595.1">
    <property type="nucleotide sequence ID" value="NZ_JAURTK010000001.1"/>
</dbReference>
<sequence>MRRAHVSAFTLLELIITLAIVAVLAVFAVPSYRTHVVRTHRVDAASALFRAAQFVEGAASDSIAALPPGLDQAPQFGTAVYRLHVLPADDANGGYSIEAAPDESGPMRDDPCGVFTLDATGMRSNKNVANGSAPSTGQCWGTG</sequence>
<dbReference type="InterPro" id="IPR012902">
    <property type="entry name" value="N_methyl_site"/>
</dbReference>
<dbReference type="InterPro" id="IPR031982">
    <property type="entry name" value="PilE-like"/>
</dbReference>
<dbReference type="EMBL" id="JAURTK010000001">
    <property type="protein sequence ID" value="MDP9645106.1"/>
    <property type="molecule type" value="Genomic_DNA"/>
</dbReference>
<proteinExistence type="predicted"/>
<evidence type="ECO:0000256" key="1">
    <source>
        <dbReference type="SAM" id="Phobius"/>
    </source>
</evidence>
<organism evidence="2 3">
    <name type="scientific">Paraburkholderia caledonica</name>
    <dbReference type="NCBI Taxonomy" id="134536"/>
    <lineage>
        <taxon>Bacteria</taxon>
        <taxon>Pseudomonadati</taxon>
        <taxon>Pseudomonadota</taxon>
        <taxon>Betaproteobacteria</taxon>
        <taxon>Burkholderiales</taxon>
        <taxon>Burkholderiaceae</taxon>
        <taxon>Paraburkholderia</taxon>
    </lineage>
</organism>
<comment type="caution">
    <text evidence="2">The sequence shown here is derived from an EMBL/GenBank/DDBJ whole genome shotgun (WGS) entry which is preliminary data.</text>
</comment>
<dbReference type="Gene3D" id="3.30.700.10">
    <property type="entry name" value="Glycoprotein, Type 4 Pilin"/>
    <property type="match status" value="1"/>
</dbReference>
<keyword evidence="1" id="KW-0472">Membrane</keyword>
<dbReference type="GO" id="GO:0043683">
    <property type="term" value="P:type IV pilus assembly"/>
    <property type="evidence" value="ECO:0007669"/>
    <property type="project" value="InterPro"/>
</dbReference>
<evidence type="ECO:0000313" key="2">
    <source>
        <dbReference type="EMBL" id="MDP9645106.1"/>
    </source>
</evidence>
<feature type="transmembrane region" description="Helical" evidence="1">
    <location>
        <begin position="6"/>
        <end position="29"/>
    </location>
</feature>
<gene>
    <name evidence="2" type="ORF">J2793_000528</name>
</gene>
<protein>
    <submittedName>
        <fullName evidence="2">Type IV pilus assembly protein PilE</fullName>
    </submittedName>
</protein>
<name>A0AB73I542_9BURK</name>
<dbReference type="Pfam" id="PF07963">
    <property type="entry name" value="N_methyl"/>
    <property type="match status" value="1"/>
</dbReference>
<dbReference type="InterPro" id="IPR045584">
    <property type="entry name" value="Pilin-like"/>
</dbReference>
<keyword evidence="1" id="KW-0812">Transmembrane</keyword>
<dbReference type="Proteomes" id="UP001229486">
    <property type="component" value="Unassembled WGS sequence"/>
</dbReference>
<dbReference type="AlphaFoldDB" id="A0AB73I542"/>